<keyword evidence="8" id="KW-1185">Reference proteome</keyword>
<dbReference type="AlphaFoldDB" id="A0A7J7I7P1"/>
<dbReference type="InterPro" id="IPR003613">
    <property type="entry name" value="Ubox_domain"/>
</dbReference>
<dbReference type="InterPro" id="IPR058678">
    <property type="entry name" value="ARM_PUB"/>
</dbReference>
<evidence type="ECO:0000256" key="4">
    <source>
        <dbReference type="ARBA" id="ARBA00022786"/>
    </source>
</evidence>
<dbReference type="Gene3D" id="1.25.10.10">
    <property type="entry name" value="Leucine-rich Repeat Variant"/>
    <property type="match status" value="1"/>
</dbReference>
<comment type="caution">
    <text evidence="7">The sequence shown here is derived from an EMBL/GenBank/DDBJ whole genome shotgun (WGS) entry which is preliminary data.</text>
</comment>
<dbReference type="Pfam" id="PF25598">
    <property type="entry name" value="ARM_PUB"/>
    <property type="match status" value="1"/>
</dbReference>
<comment type="function">
    <text evidence="5">Functions as an E3 ubiquitin ligase.</text>
</comment>
<dbReference type="PROSITE" id="PS51698">
    <property type="entry name" value="U_BOX"/>
    <property type="match status" value="1"/>
</dbReference>
<dbReference type="InterPro" id="IPR045210">
    <property type="entry name" value="RING-Ubox_PUB"/>
</dbReference>
<keyword evidence="3 5" id="KW-0808">Transferase</keyword>
<dbReference type="EC" id="2.3.2.27" evidence="5"/>
<comment type="catalytic activity">
    <reaction evidence="1 5">
        <text>S-ubiquitinyl-[E2 ubiquitin-conjugating enzyme]-L-cysteine + [acceptor protein]-L-lysine = [E2 ubiquitin-conjugating enzyme]-L-cysteine + N(6)-ubiquitinyl-[acceptor protein]-L-lysine.</text>
        <dbReference type="EC" id="2.3.2.27"/>
    </reaction>
</comment>
<organism evidence="7 8">
    <name type="scientific">Camellia sinensis</name>
    <name type="common">Tea plant</name>
    <name type="synonym">Thea sinensis</name>
    <dbReference type="NCBI Taxonomy" id="4442"/>
    <lineage>
        <taxon>Eukaryota</taxon>
        <taxon>Viridiplantae</taxon>
        <taxon>Streptophyta</taxon>
        <taxon>Embryophyta</taxon>
        <taxon>Tracheophyta</taxon>
        <taxon>Spermatophyta</taxon>
        <taxon>Magnoliopsida</taxon>
        <taxon>eudicotyledons</taxon>
        <taxon>Gunneridae</taxon>
        <taxon>Pentapetalae</taxon>
        <taxon>asterids</taxon>
        <taxon>Ericales</taxon>
        <taxon>Theaceae</taxon>
        <taxon>Camellia</taxon>
    </lineage>
</organism>
<dbReference type="InterPro" id="IPR011989">
    <property type="entry name" value="ARM-like"/>
</dbReference>
<dbReference type="Pfam" id="PF04564">
    <property type="entry name" value="U-box"/>
    <property type="match status" value="1"/>
</dbReference>
<accession>A0A7J7I7P1</accession>
<evidence type="ECO:0000256" key="5">
    <source>
        <dbReference type="RuleBase" id="RU369093"/>
    </source>
</evidence>
<protein>
    <recommendedName>
        <fullName evidence="5 6">U-box domain-containing protein</fullName>
        <ecNumber evidence="5">2.3.2.27</ecNumber>
    </recommendedName>
    <alternativeName>
        <fullName evidence="5">RING-type E3 ubiquitin transferase PUB</fullName>
    </alternativeName>
</protein>
<dbReference type="InterPro" id="IPR013083">
    <property type="entry name" value="Znf_RING/FYVE/PHD"/>
</dbReference>
<dbReference type="SUPFAM" id="SSF48371">
    <property type="entry name" value="ARM repeat"/>
    <property type="match status" value="1"/>
</dbReference>
<evidence type="ECO:0000259" key="6">
    <source>
        <dbReference type="PROSITE" id="PS51698"/>
    </source>
</evidence>
<dbReference type="CDD" id="cd16664">
    <property type="entry name" value="RING-Ubox_PUB"/>
    <property type="match status" value="1"/>
</dbReference>
<dbReference type="PANTHER" id="PTHR22849">
    <property type="entry name" value="WDSAM1 PROTEIN"/>
    <property type="match status" value="1"/>
</dbReference>
<dbReference type="FunFam" id="3.30.40.10:FF:000442">
    <property type="entry name" value="RING-type E3 ubiquitin transferase"/>
    <property type="match status" value="1"/>
</dbReference>
<gene>
    <name evidence="7" type="ORF">HYC85_001806</name>
</gene>
<dbReference type="InterPro" id="IPR045185">
    <property type="entry name" value="PUB22/23/24-like"/>
</dbReference>
<evidence type="ECO:0000313" key="8">
    <source>
        <dbReference type="Proteomes" id="UP000593564"/>
    </source>
</evidence>
<dbReference type="Proteomes" id="UP000593564">
    <property type="component" value="Unassembled WGS sequence"/>
</dbReference>
<comment type="pathway">
    <text evidence="2 5">Protein modification; protein ubiquitination.</text>
</comment>
<dbReference type="EMBL" id="JACBKZ010000001">
    <property type="protein sequence ID" value="KAF5960597.1"/>
    <property type="molecule type" value="Genomic_DNA"/>
</dbReference>
<dbReference type="SUPFAM" id="SSF57850">
    <property type="entry name" value="RING/U-box"/>
    <property type="match status" value="1"/>
</dbReference>
<dbReference type="PANTHER" id="PTHR22849:SF103">
    <property type="entry name" value="U-BOX DOMAIN-CONTAINING PROTEIN"/>
    <property type="match status" value="1"/>
</dbReference>
<feature type="domain" description="U-box" evidence="6">
    <location>
        <begin position="8"/>
        <end position="82"/>
    </location>
</feature>
<dbReference type="Gene3D" id="3.30.40.10">
    <property type="entry name" value="Zinc/RING finger domain, C3HC4 (zinc finger)"/>
    <property type="match status" value="1"/>
</dbReference>
<name>A0A7J7I7P1_CAMSI</name>
<evidence type="ECO:0000256" key="2">
    <source>
        <dbReference type="ARBA" id="ARBA00004906"/>
    </source>
</evidence>
<proteinExistence type="predicted"/>
<dbReference type="GO" id="GO:0016567">
    <property type="term" value="P:protein ubiquitination"/>
    <property type="evidence" value="ECO:0007669"/>
    <property type="project" value="UniProtKB-UniRule"/>
</dbReference>
<reference evidence="8" key="1">
    <citation type="journal article" date="2020" name="Nat. Commun.">
        <title>Genome assembly of wild tea tree DASZ reveals pedigree and selection history of tea varieties.</title>
        <authorList>
            <person name="Zhang W."/>
            <person name="Zhang Y."/>
            <person name="Qiu H."/>
            <person name="Guo Y."/>
            <person name="Wan H."/>
            <person name="Zhang X."/>
            <person name="Scossa F."/>
            <person name="Alseekh S."/>
            <person name="Zhang Q."/>
            <person name="Wang P."/>
            <person name="Xu L."/>
            <person name="Schmidt M.H."/>
            <person name="Jia X."/>
            <person name="Li D."/>
            <person name="Zhu A."/>
            <person name="Guo F."/>
            <person name="Chen W."/>
            <person name="Ni D."/>
            <person name="Usadel B."/>
            <person name="Fernie A.R."/>
            <person name="Wen W."/>
        </authorList>
    </citation>
    <scope>NUCLEOTIDE SEQUENCE [LARGE SCALE GENOMIC DNA]</scope>
    <source>
        <strain evidence="8">cv. G240</strain>
    </source>
</reference>
<evidence type="ECO:0000313" key="7">
    <source>
        <dbReference type="EMBL" id="KAF5960597.1"/>
    </source>
</evidence>
<keyword evidence="4 5" id="KW-0833">Ubl conjugation pathway</keyword>
<evidence type="ECO:0000256" key="1">
    <source>
        <dbReference type="ARBA" id="ARBA00000900"/>
    </source>
</evidence>
<dbReference type="SMART" id="SM00504">
    <property type="entry name" value="Ubox"/>
    <property type="match status" value="1"/>
</dbReference>
<dbReference type="GO" id="GO:0061630">
    <property type="term" value="F:ubiquitin protein ligase activity"/>
    <property type="evidence" value="ECO:0007669"/>
    <property type="project" value="UniProtKB-UniRule"/>
</dbReference>
<sequence>MKEGAKMGIPDLFRCPISLDLFKDPVTLCTGQTYDRSSIEKWLAAGNLTCPVTMQKLHDPSMVPNHTLRHLIDQWLQMGCQFNPNYYQTIDRDPNLDPDPTGVALVLKHNLESHESPLGNKLQTLETIRVLSQELPLRNFCLIQMGFFPLLLEQVFGQVQGQQHSQDNLKFVEKALVCALNLLPYCNMGPLNMLKDESKLDYFLVLFDHGTATIKTSLCKLVEAISSSLETKELCAILGNNHGFLRRIVLLLHNHNNSGAFEDGMKAMCSLCSLESNRESLVREGVVDGLITYIMRAERDERNLAPKAMAMLDLLLGLESAKQAVNDHPSGVNAMVKMVFRVSDHDGSESAINSLMIMCSDSVQARERAVCAGVLTQLLLLLQSQSSGRIKTRARMLLKLLRSMWDEDLTHV</sequence>
<evidence type="ECO:0000256" key="3">
    <source>
        <dbReference type="ARBA" id="ARBA00022679"/>
    </source>
</evidence>
<dbReference type="InterPro" id="IPR016024">
    <property type="entry name" value="ARM-type_fold"/>
</dbReference>
<dbReference type="UniPathway" id="UPA00143"/>
<reference evidence="7 8" key="2">
    <citation type="submission" date="2020-07" db="EMBL/GenBank/DDBJ databases">
        <title>Genome assembly of wild tea tree DASZ reveals pedigree and selection history of tea varieties.</title>
        <authorList>
            <person name="Zhang W."/>
        </authorList>
    </citation>
    <scope>NUCLEOTIDE SEQUENCE [LARGE SCALE GENOMIC DNA]</scope>
    <source>
        <strain evidence="8">cv. G240</strain>
        <tissue evidence="7">Leaf</tissue>
    </source>
</reference>